<evidence type="ECO:0000313" key="3">
    <source>
        <dbReference type="Proteomes" id="UP000774326"/>
    </source>
</evidence>
<evidence type="ECO:0000256" key="1">
    <source>
        <dbReference type="SAM" id="SignalP"/>
    </source>
</evidence>
<dbReference type="AlphaFoldDB" id="A0A9P8PZU1"/>
<gene>
    <name evidence="2" type="ORF">WICPIJ_007422</name>
</gene>
<dbReference type="EMBL" id="JAEUBG010004355">
    <property type="protein sequence ID" value="KAH3681617.1"/>
    <property type="molecule type" value="Genomic_DNA"/>
</dbReference>
<proteinExistence type="predicted"/>
<reference evidence="2" key="1">
    <citation type="journal article" date="2021" name="Open Biol.">
        <title>Shared evolutionary footprints suggest mitochondrial oxidative damage underlies multiple complex I losses in fungi.</title>
        <authorList>
            <person name="Schikora-Tamarit M.A."/>
            <person name="Marcet-Houben M."/>
            <person name="Nosek J."/>
            <person name="Gabaldon T."/>
        </authorList>
    </citation>
    <scope>NUCLEOTIDE SEQUENCE</scope>
    <source>
        <strain evidence="2">CBS2887</strain>
    </source>
</reference>
<feature type="signal peptide" evidence="1">
    <location>
        <begin position="1"/>
        <end position="23"/>
    </location>
</feature>
<evidence type="ECO:0000313" key="2">
    <source>
        <dbReference type="EMBL" id="KAH3681617.1"/>
    </source>
</evidence>
<comment type="caution">
    <text evidence="2">The sequence shown here is derived from an EMBL/GenBank/DDBJ whole genome shotgun (WGS) entry which is preliminary data.</text>
</comment>
<evidence type="ECO:0008006" key="4">
    <source>
        <dbReference type="Google" id="ProtNLM"/>
    </source>
</evidence>
<accession>A0A9P8PZU1</accession>
<dbReference type="Proteomes" id="UP000774326">
    <property type="component" value="Unassembled WGS sequence"/>
</dbReference>
<feature type="chain" id="PRO_5040215526" description="Secreted protein" evidence="1">
    <location>
        <begin position="24"/>
        <end position="100"/>
    </location>
</feature>
<protein>
    <recommendedName>
        <fullName evidence="4">Secreted protein</fullName>
    </recommendedName>
</protein>
<keyword evidence="3" id="KW-1185">Reference proteome</keyword>
<reference evidence="2" key="2">
    <citation type="submission" date="2021-01" db="EMBL/GenBank/DDBJ databases">
        <authorList>
            <person name="Schikora-Tamarit M.A."/>
        </authorList>
    </citation>
    <scope>NUCLEOTIDE SEQUENCE</scope>
    <source>
        <strain evidence="2">CBS2887</strain>
    </source>
</reference>
<name>A0A9P8PZU1_WICPI</name>
<keyword evidence="1" id="KW-0732">Signal</keyword>
<sequence length="100" mass="10449">MVLLALDFLTVVVDLALLDGVLTGVLTGVADSPAMDSSISFFRSSFLLFGESSTSVPFSVSSLLDFLALDLFTGVVDPLASPSSVSFAGFLLEHSLLEMA</sequence>
<organism evidence="2 3">
    <name type="scientific">Wickerhamomyces pijperi</name>
    <name type="common">Yeast</name>
    <name type="synonym">Pichia pijperi</name>
    <dbReference type="NCBI Taxonomy" id="599730"/>
    <lineage>
        <taxon>Eukaryota</taxon>
        <taxon>Fungi</taxon>
        <taxon>Dikarya</taxon>
        <taxon>Ascomycota</taxon>
        <taxon>Saccharomycotina</taxon>
        <taxon>Saccharomycetes</taxon>
        <taxon>Phaffomycetales</taxon>
        <taxon>Wickerhamomycetaceae</taxon>
        <taxon>Wickerhamomyces</taxon>
    </lineage>
</organism>